<feature type="signal peptide" evidence="1">
    <location>
        <begin position="1"/>
        <end position="25"/>
    </location>
</feature>
<dbReference type="OrthoDB" id="10025998at2759"/>
<proteinExistence type="predicted"/>
<protein>
    <recommendedName>
        <fullName evidence="2">DUF5672 domain-containing protein</fullName>
    </recommendedName>
</protein>
<reference evidence="3 4" key="1">
    <citation type="journal article" date="2013" name="MBio">
        <title>Genome sequencing of the plant pathogen Taphrina deformans, the causal agent of peach leaf curl.</title>
        <authorList>
            <person name="Cisse O.H."/>
            <person name="Almeida J.M.G.C.F."/>
            <person name="Fonseca A."/>
            <person name="Kumar A.A."/>
            <person name="Salojaervi J."/>
            <person name="Overmyer K."/>
            <person name="Hauser P.M."/>
            <person name="Pagni M."/>
        </authorList>
    </citation>
    <scope>NUCLEOTIDE SEQUENCE [LARGE SCALE GENOMIC DNA]</scope>
    <source>
        <strain evidence="4">PYCC 5710 / ATCC 11124 / CBS 356.35 / IMI 108563 / JCM 9778 / NBRC 8474</strain>
    </source>
</reference>
<dbReference type="STRING" id="1097556.R4XF09"/>
<comment type="caution">
    <text evidence="3">The sequence shown here is derived from an EMBL/GenBank/DDBJ whole genome shotgun (WGS) entry which is preliminary data.</text>
</comment>
<dbReference type="Proteomes" id="UP000013776">
    <property type="component" value="Unassembled WGS sequence"/>
</dbReference>
<evidence type="ECO:0000256" key="1">
    <source>
        <dbReference type="SAM" id="SignalP"/>
    </source>
</evidence>
<dbReference type="VEuPathDB" id="FungiDB:TAPDE_004679"/>
<gene>
    <name evidence="3" type="ORF">TAPDE_004679</name>
</gene>
<keyword evidence="1" id="KW-0732">Signal</keyword>
<name>R4XF09_TAPDE</name>
<accession>R4XF09</accession>
<sequence length="350" mass="40123">MFLRILFSLTAVILSSLLLSRLGLTSDLLDFDHVKYKNGELVKGQANYALNRTKIATMIEPRDDPLLLPTLLNFLAVVPADWPFLIWCSDDNIGILETSRVLRPYVESGKVELRLLPPEANHAALGTISLSRLLTRSWYWSQFDVLAEYVLIFQVDSILCSRSETTVDDWLGYDYVGGPTQWAPDGRGGNGGFSIRRLSLMRSLTMEYEARLDQYERDQEFLWPADWFDQPQNRNKYFFTAEDVFFVHHLKAMHDKDPSSVRWPVDDGRDQSEFSLDIWNPSRPVEQRKPLGIHTGAHIHPFVVRYENGTFTPKSQALVDYCPEVLMLRFALPLPDGGVQAAQEMMIHPE</sequence>
<dbReference type="Pfam" id="PF18922">
    <property type="entry name" value="DUF5672"/>
    <property type="match status" value="1"/>
</dbReference>
<evidence type="ECO:0000313" key="4">
    <source>
        <dbReference type="Proteomes" id="UP000013776"/>
    </source>
</evidence>
<evidence type="ECO:0000259" key="2">
    <source>
        <dbReference type="Pfam" id="PF18922"/>
    </source>
</evidence>
<dbReference type="EMBL" id="CAHR02000243">
    <property type="protein sequence ID" value="CCG84452.1"/>
    <property type="molecule type" value="Genomic_DNA"/>
</dbReference>
<feature type="chain" id="PRO_5004382062" description="DUF5672 domain-containing protein" evidence="1">
    <location>
        <begin position="26"/>
        <end position="350"/>
    </location>
</feature>
<dbReference type="InterPro" id="IPR043729">
    <property type="entry name" value="DUF5672"/>
</dbReference>
<organism evidence="3 4">
    <name type="scientific">Taphrina deformans (strain PYCC 5710 / ATCC 11124 / CBS 356.35 / IMI 108563 / JCM 9778 / NBRC 8474)</name>
    <name type="common">Peach leaf curl fungus</name>
    <name type="synonym">Lalaria deformans</name>
    <dbReference type="NCBI Taxonomy" id="1097556"/>
    <lineage>
        <taxon>Eukaryota</taxon>
        <taxon>Fungi</taxon>
        <taxon>Dikarya</taxon>
        <taxon>Ascomycota</taxon>
        <taxon>Taphrinomycotina</taxon>
        <taxon>Taphrinomycetes</taxon>
        <taxon>Taphrinales</taxon>
        <taxon>Taphrinaceae</taxon>
        <taxon>Taphrina</taxon>
    </lineage>
</organism>
<dbReference type="eggNOG" id="ENOG502QW4V">
    <property type="taxonomic scope" value="Eukaryota"/>
</dbReference>
<dbReference type="AlphaFoldDB" id="R4XF09"/>
<evidence type="ECO:0000313" key="3">
    <source>
        <dbReference type="EMBL" id="CCG84452.1"/>
    </source>
</evidence>
<feature type="domain" description="DUF5672" evidence="2">
    <location>
        <begin position="128"/>
        <end position="294"/>
    </location>
</feature>
<keyword evidence="4" id="KW-1185">Reference proteome</keyword>